<dbReference type="AlphaFoldDB" id="A0A061RNR1"/>
<name>A0A061RNR1_9CHLO</name>
<accession>A0A061RNR1</accession>
<gene>
    <name evidence="1" type="ORF">TSPGSL018_25644</name>
</gene>
<proteinExistence type="predicted"/>
<organism evidence="1">
    <name type="scientific">Tetraselmis sp. GSL018</name>
    <dbReference type="NCBI Taxonomy" id="582737"/>
    <lineage>
        <taxon>Eukaryota</taxon>
        <taxon>Viridiplantae</taxon>
        <taxon>Chlorophyta</taxon>
        <taxon>core chlorophytes</taxon>
        <taxon>Chlorodendrophyceae</taxon>
        <taxon>Chlorodendrales</taxon>
        <taxon>Chlorodendraceae</taxon>
        <taxon>Tetraselmis</taxon>
    </lineage>
</organism>
<evidence type="ECO:0000313" key="1">
    <source>
        <dbReference type="EMBL" id="JAC74542.1"/>
    </source>
</evidence>
<sequence>TVPLYRDMVRDAERAVSYSLPCPRGLPAQPDCFSFPRGRGRHLGARRVCGAYEGCPPRLDGGCGPR</sequence>
<reference evidence="1" key="1">
    <citation type="submission" date="2014-05" db="EMBL/GenBank/DDBJ databases">
        <title>The transcriptome of the halophilic microalga Tetraselmis sp. GSL018 isolated from the Great Salt Lake, Utah.</title>
        <authorList>
            <person name="Jinkerson R.E."/>
            <person name="D'Adamo S."/>
            <person name="Posewitz M.C."/>
        </authorList>
    </citation>
    <scope>NUCLEOTIDE SEQUENCE</scope>
    <source>
        <strain evidence="1">GSL018</strain>
    </source>
</reference>
<dbReference type="EMBL" id="GBEZ01011226">
    <property type="protein sequence ID" value="JAC74542.1"/>
    <property type="molecule type" value="Transcribed_RNA"/>
</dbReference>
<protein>
    <submittedName>
        <fullName evidence="1">Uncharacterized protein</fullName>
    </submittedName>
</protein>
<feature type="non-terminal residue" evidence="1">
    <location>
        <position position="1"/>
    </location>
</feature>